<dbReference type="EMBL" id="FWWZ01000001">
    <property type="protein sequence ID" value="SMC09308.1"/>
    <property type="molecule type" value="Genomic_DNA"/>
</dbReference>
<dbReference type="InterPro" id="IPR029044">
    <property type="entry name" value="Nucleotide-diphossugar_trans"/>
</dbReference>
<dbReference type="PANTHER" id="PTHR43630">
    <property type="entry name" value="POLY-BETA-1,6-N-ACETYL-D-GLUCOSAMINE SYNTHASE"/>
    <property type="match status" value="1"/>
</dbReference>
<dbReference type="InterPro" id="IPR011990">
    <property type="entry name" value="TPR-like_helical_dom_sf"/>
</dbReference>
<dbReference type="AlphaFoldDB" id="A0A1W1WSK6"/>
<comment type="similarity">
    <text evidence="1">Belongs to the glycosyltransferase 2 family. WaaE/KdtX subfamily.</text>
</comment>
<keyword evidence="4" id="KW-0808">Transferase</keyword>
<dbReference type="SUPFAM" id="SSF53448">
    <property type="entry name" value="Nucleotide-diphospho-sugar transferases"/>
    <property type="match status" value="1"/>
</dbReference>
<accession>A0A1W1WSK6</accession>
<feature type="coiled-coil region" evidence="2">
    <location>
        <begin position="164"/>
        <end position="191"/>
    </location>
</feature>
<dbReference type="Pfam" id="PF00535">
    <property type="entry name" value="Glycos_transf_2"/>
    <property type="match status" value="1"/>
</dbReference>
<evidence type="ECO:0000256" key="1">
    <source>
        <dbReference type="ARBA" id="ARBA00038494"/>
    </source>
</evidence>
<keyword evidence="2" id="KW-0175">Coiled coil</keyword>
<gene>
    <name evidence="4" type="ORF">SAMN05660197_1114</name>
</gene>
<dbReference type="OrthoDB" id="9815923at2"/>
<dbReference type="Gene3D" id="3.90.550.10">
    <property type="entry name" value="Spore Coat Polysaccharide Biosynthesis Protein SpsA, Chain A"/>
    <property type="match status" value="1"/>
</dbReference>
<evidence type="ECO:0000313" key="4">
    <source>
        <dbReference type="EMBL" id="SMC09308.1"/>
    </source>
</evidence>
<evidence type="ECO:0000259" key="3">
    <source>
        <dbReference type="Pfam" id="PF00535"/>
    </source>
</evidence>
<evidence type="ECO:0000256" key="2">
    <source>
        <dbReference type="SAM" id="Coils"/>
    </source>
</evidence>
<protein>
    <submittedName>
        <fullName evidence="4">Glycosyltransferase involved in cell wall bisynthesis</fullName>
    </submittedName>
</protein>
<evidence type="ECO:0000313" key="5">
    <source>
        <dbReference type="Proteomes" id="UP000192602"/>
    </source>
</evidence>
<dbReference type="GO" id="GO:0016740">
    <property type="term" value="F:transferase activity"/>
    <property type="evidence" value="ECO:0007669"/>
    <property type="project" value="UniProtKB-KW"/>
</dbReference>
<dbReference type="InterPro" id="IPR001173">
    <property type="entry name" value="Glyco_trans_2-like"/>
</dbReference>
<name>A0A1W1WSK6_9BACT</name>
<reference evidence="5" key="1">
    <citation type="submission" date="2017-04" db="EMBL/GenBank/DDBJ databases">
        <authorList>
            <person name="Varghese N."/>
            <person name="Submissions S."/>
        </authorList>
    </citation>
    <scope>NUCLEOTIDE SEQUENCE [LARGE SCALE GENOMIC DNA]</scope>
    <source>
        <strain evidence="5">DSM 16512</strain>
    </source>
</reference>
<feature type="domain" description="Glycosyltransferase 2-like" evidence="3">
    <location>
        <begin position="5"/>
        <end position="123"/>
    </location>
</feature>
<dbReference type="Gene3D" id="1.25.40.10">
    <property type="entry name" value="Tetratricopeptide repeat domain"/>
    <property type="match status" value="2"/>
</dbReference>
<dbReference type="SUPFAM" id="SSF48452">
    <property type="entry name" value="TPR-like"/>
    <property type="match status" value="1"/>
</dbReference>
<dbReference type="STRING" id="1069081.SAMN05660197_1114"/>
<proteinExistence type="inferred from homology"/>
<dbReference type="Proteomes" id="UP000192602">
    <property type="component" value="Unassembled WGS sequence"/>
</dbReference>
<dbReference type="PANTHER" id="PTHR43630:SF2">
    <property type="entry name" value="GLYCOSYLTRANSFERASE"/>
    <property type="match status" value="1"/>
</dbReference>
<dbReference type="RefSeq" id="WP_084275543.1">
    <property type="nucleotide sequence ID" value="NZ_AP026671.1"/>
</dbReference>
<keyword evidence="5" id="KW-1185">Reference proteome</keyword>
<organism evidence="4 5">
    <name type="scientific">Nitratiruptor tergarcus DSM 16512</name>
    <dbReference type="NCBI Taxonomy" id="1069081"/>
    <lineage>
        <taxon>Bacteria</taxon>
        <taxon>Pseudomonadati</taxon>
        <taxon>Campylobacterota</taxon>
        <taxon>Epsilonproteobacteria</taxon>
        <taxon>Nautiliales</taxon>
        <taxon>Nitratiruptoraceae</taxon>
        <taxon>Nitratiruptor</taxon>
    </lineage>
</organism>
<sequence length="483" mass="58359">MKISAALIMKNEEENLPRLLKSLQGKFDEIVVVDTGSTDRSIEIAKEYGCKVYKKKWNGFADARNYAISKCEGKWIWHFDADFELEKDEFNKFQVYIRSYKEIPYDAINIYVKNFGLDGRVLSISSQTFIHKNKPQIKWIGDIHERVDVEEVIALPIFVNHYGYQKTNVQLQKAKRNLKLLESEIKNLKDKKEIFIKYFYFMQTYAILAYEDDKYNEKLKKIGEKFIDIFDEKRMNNHFFSYGMTYLVEAYLKDKDYCNAIRAINRALKIWNFHPDYLYKKAEILFAAKKYDLAKKYYLKFFEHAIDFQPGMKMVEVQVSESVNKIDVITEKILDYFTKEEIDEIYKNWKKEKNIYKIYLLLRYFEEHNDERFLKLFKKIEKIFYNNSFFEKYFAIYYFNRKNYEKSLQFAQMFLQNSENDKTINEIVAKIYYQKADYKNARIYFEKTLIDNYNIEIYPDYINTLKALGEDELVEKLQKVLKN</sequence>
<dbReference type="CDD" id="cd02511">
    <property type="entry name" value="Beta4Glucosyltransferase"/>
    <property type="match status" value="1"/>
</dbReference>